<feature type="domain" description="EF-hand" evidence="4">
    <location>
        <begin position="931"/>
        <end position="966"/>
    </location>
</feature>
<dbReference type="CDD" id="cd21504">
    <property type="entry name" value="PPP2R3A_B-like"/>
    <property type="match status" value="1"/>
</dbReference>
<evidence type="ECO:0000313" key="6">
    <source>
        <dbReference type="Proteomes" id="UP000580250"/>
    </source>
</evidence>
<dbReference type="PANTHER" id="PTHR14095:SF0">
    <property type="entry name" value="MIP22305P"/>
    <property type="match status" value="1"/>
</dbReference>
<keyword evidence="1" id="KW-0479">Metal-binding</keyword>
<dbReference type="OrthoDB" id="5586at2759"/>
<dbReference type="EMBL" id="CAJEWN010000810">
    <property type="protein sequence ID" value="CAD2190491.1"/>
    <property type="molecule type" value="Genomic_DNA"/>
</dbReference>
<feature type="compositionally biased region" description="Acidic residues" evidence="3">
    <location>
        <begin position="309"/>
        <end position="330"/>
    </location>
</feature>
<evidence type="ECO:0000259" key="4">
    <source>
        <dbReference type="PROSITE" id="PS50222"/>
    </source>
</evidence>
<dbReference type="PANTHER" id="PTHR14095">
    <property type="entry name" value="PHOSPHATASE 2A REGULATORY SUBUNIT-RELATED"/>
    <property type="match status" value="1"/>
</dbReference>
<evidence type="ECO:0000256" key="3">
    <source>
        <dbReference type="SAM" id="MobiDB-lite"/>
    </source>
</evidence>
<feature type="compositionally biased region" description="Polar residues" evidence="3">
    <location>
        <begin position="465"/>
        <end position="479"/>
    </location>
</feature>
<dbReference type="InterPro" id="IPR018247">
    <property type="entry name" value="EF_Hand_1_Ca_BS"/>
</dbReference>
<dbReference type="PROSITE" id="PS50222">
    <property type="entry name" value="EF_HAND_2"/>
    <property type="match status" value="1"/>
</dbReference>
<feature type="region of interest" description="Disordered" evidence="3">
    <location>
        <begin position="251"/>
        <end position="348"/>
    </location>
</feature>
<dbReference type="Gene3D" id="1.10.238.10">
    <property type="entry name" value="EF-hand"/>
    <property type="match status" value="1"/>
</dbReference>
<dbReference type="PROSITE" id="PS00018">
    <property type="entry name" value="EF_HAND_1"/>
    <property type="match status" value="1"/>
</dbReference>
<evidence type="ECO:0000256" key="2">
    <source>
        <dbReference type="ARBA" id="ARBA00022837"/>
    </source>
</evidence>
<feature type="compositionally biased region" description="Acidic residues" evidence="3">
    <location>
        <begin position="144"/>
        <end position="192"/>
    </location>
</feature>
<organism evidence="5 6">
    <name type="scientific">Meloidogyne enterolobii</name>
    <name type="common">Root-knot nematode worm</name>
    <name type="synonym">Meloidogyne mayaguensis</name>
    <dbReference type="NCBI Taxonomy" id="390850"/>
    <lineage>
        <taxon>Eukaryota</taxon>
        <taxon>Metazoa</taxon>
        <taxon>Ecdysozoa</taxon>
        <taxon>Nematoda</taxon>
        <taxon>Chromadorea</taxon>
        <taxon>Rhabditida</taxon>
        <taxon>Tylenchina</taxon>
        <taxon>Tylenchomorpha</taxon>
        <taxon>Tylenchoidea</taxon>
        <taxon>Meloidogynidae</taxon>
        <taxon>Meloidogyninae</taxon>
        <taxon>Meloidogyne</taxon>
    </lineage>
</organism>
<proteinExistence type="predicted"/>
<dbReference type="InterPro" id="IPR041534">
    <property type="entry name" value="EF-hand_13"/>
</dbReference>
<feature type="region of interest" description="Disordered" evidence="3">
    <location>
        <begin position="138"/>
        <end position="209"/>
    </location>
</feature>
<dbReference type="InterPro" id="IPR002048">
    <property type="entry name" value="EF_hand_dom"/>
</dbReference>
<evidence type="ECO:0000256" key="1">
    <source>
        <dbReference type="ARBA" id="ARBA00022723"/>
    </source>
</evidence>
<dbReference type="InterPro" id="IPR011992">
    <property type="entry name" value="EF-hand-dom_pair"/>
</dbReference>
<dbReference type="FunFam" id="1.10.238.220:FF:000001">
    <property type="entry name" value="Serine/threonine-protein phosphatase 2A regulatory subunit B'' subunit alpha"/>
    <property type="match status" value="1"/>
</dbReference>
<evidence type="ECO:0000313" key="5">
    <source>
        <dbReference type="EMBL" id="CAD2190491.1"/>
    </source>
</evidence>
<dbReference type="FunFam" id="1.10.238.10:FF:000025">
    <property type="entry name" value="serine/threonine-protein phosphatase 2A regulatory subunit B'' subunit alpha"/>
    <property type="match status" value="1"/>
</dbReference>
<dbReference type="GO" id="GO:0005509">
    <property type="term" value="F:calcium ion binding"/>
    <property type="evidence" value="ECO:0007669"/>
    <property type="project" value="InterPro"/>
</dbReference>
<protein>
    <recommendedName>
        <fullName evidence="4">EF-hand domain-containing protein</fullName>
    </recommendedName>
</protein>
<comment type="caution">
    <text evidence="5">The sequence shown here is derived from an EMBL/GenBank/DDBJ whole genome shotgun (WGS) entry which is preliminary data.</text>
</comment>
<dbReference type="AlphaFoldDB" id="A0A6V7WTZ5"/>
<dbReference type="Gene3D" id="1.10.238.230">
    <property type="match status" value="1"/>
</dbReference>
<feature type="region of interest" description="Disordered" evidence="3">
    <location>
        <begin position="406"/>
        <end position="432"/>
    </location>
</feature>
<feature type="compositionally biased region" description="Low complexity" evidence="3">
    <location>
        <begin position="406"/>
        <end position="415"/>
    </location>
</feature>
<keyword evidence="2" id="KW-0106">Calcium</keyword>
<dbReference type="Proteomes" id="UP000580250">
    <property type="component" value="Unassembled WGS sequence"/>
</dbReference>
<gene>
    <name evidence="5" type="ORF">MENT_LOCUS43284</name>
</gene>
<feature type="region of interest" description="Disordered" evidence="3">
    <location>
        <begin position="465"/>
        <end position="499"/>
    </location>
</feature>
<feature type="compositionally biased region" description="Basic and acidic residues" evidence="3">
    <location>
        <begin position="193"/>
        <end position="209"/>
    </location>
</feature>
<dbReference type="Gene3D" id="1.10.238.220">
    <property type="match status" value="1"/>
</dbReference>
<dbReference type="SUPFAM" id="SSF47473">
    <property type="entry name" value="EF-hand"/>
    <property type="match status" value="2"/>
</dbReference>
<feature type="compositionally biased region" description="Basic and acidic residues" evidence="3">
    <location>
        <begin position="416"/>
        <end position="425"/>
    </location>
</feature>
<dbReference type="Pfam" id="PF17958">
    <property type="entry name" value="EF-hand_13"/>
    <property type="match status" value="1"/>
</dbReference>
<name>A0A6V7WTZ5_MELEN</name>
<feature type="compositionally biased region" description="Basic and acidic residues" evidence="3">
    <location>
        <begin position="259"/>
        <end position="308"/>
    </location>
</feature>
<dbReference type="GO" id="GO:0000159">
    <property type="term" value="C:protein phosphatase type 2A complex"/>
    <property type="evidence" value="ECO:0007669"/>
    <property type="project" value="TreeGrafter"/>
</dbReference>
<dbReference type="Pfam" id="PF13499">
    <property type="entry name" value="EF-hand_7"/>
    <property type="match status" value="1"/>
</dbReference>
<sequence length="1124" mass="129989">MNNSNPFLFPSTDSNPQIFNGITKKFGSNYLLKRMSFNNLSQQQLIPSPFPISKFASCSQVSSISNTNSNGTMNVTKKYSFKNNQRRQQNFPSFPENISKKRISLTKSSKFLQKTIKEAIDIKNKAFIQSYKDLIRGEKKKEENEEEIKSEDDGEEEVTDEEEYEYISDYEDDDEEEYDECEEEDLDEEENEWHEGEKGDINQKMKEWRSSEGNVPLERFLPCRGLVVNGMERKDYDSLVENGCFRIDTHKSSPVFELKANEDQIEEKEKEESFKDFVSKEEYKQRTDEGHYDDSLRKEGEKEDKEQREDEIEDEDWDEDENDEETEDEAYLSPWSSRRSDRSTPLSQCSTSTATFIMNLPVPTGAELPPSASSYHHNNREEWRHSSPVDKLLVVDEVHFTFRLFTSTPSTSSPRNSKENTENADSKQSPRWRADSLNEALPAFKKDQQPQKQQILPSVIDQKQRLSTSLENTSSSPANESLLHIGKTENPRQQPNTSSSLPLILTEKRKINIAEDNNKYLNGFALNNNNDEVISSTFLPQTVIQTSALQAQQQIKNNSTLTTTTSSLPNNQKNNILAQNGIIHNNSELQQKTNNSEFEKQFSSSLSPPPCYQQAANSLRLSPIAGRLAGIPRFHFPMGRPIGKVESDAKLNRIKELFQSFPDGKISFADFDELCRRMDMPIYTKRAVYDACCRMNNLTSIPPSSITQTENDQNLKDSHKIDFNQFIIYWNRMCAEAHDEATKFIFTLNAATRPFNSHCLRKEDFLPILMDLILTHPGLHFLKEAPQFYSKYCEVVIVRIFWNVNRSWSGRITASELRRSNFLQTFRMLDDITDINRITDYFSYEHFYVTYCKFWELDTDHDMVISRDDMKRHCNGALTDRIIDRIFSAAVLRTPSEQKTISGQGPVKQQPIETIGFEDFVCFLLAEEDKRHPTSVEYWFRCIDLDGDGQISLYEMEYFYEAIEQKLNSKNMETLALRDVICNLLDSISSSNGYSITRSDLKRSGLAHRFFNTFVNWIKYVDQESSDGERASVKTTGDKEISDWEVFCLTEYELLMSESEQISNEEEEEDGVEDENIDLVLDEDDELESSLTTALLNEERDQRLHGFLQHQQKQQQQQSGHLTA</sequence>
<reference evidence="5 6" key="1">
    <citation type="submission" date="2020-08" db="EMBL/GenBank/DDBJ databases">
        <authorList>
            <person name="Koutsovoulos G."/>
            <person name="Danchin GJ E."/>
        </authorList>
    </citation>
    <scope>NUCLEOTIDE SEQUENCE [LARGE SCALE GENOMIC DNA]</scope>
</reference>
<accession>A0A6V7WTZ5</accession>
<dbReference type="GO" id="GO:0019888">
    <property type="term" value="F:protein phosphatase regulator activity"/>
    <property type="evidence" value="ECO:0007669"/>
    <property type="project" value="TreeGrafter"/>
</dbReference>